<sequence length="282" mass="32752">MHRNNQLYHFLLERARLLTEQWYEALNKDNSSGVYASDDPEVVEMVKKQNYEFHLRFCRVFDESCSEAEFLSSFGEWIRTTSSEQEHQRTPTHLILREFFNNQEQYLNYVKEFVEASHEAYSPETINRWNRKIIDNFNYVILAFAEQSYKYAEERLAAQKEMIYELSSPIISLSEDLALLPLVGDIDTDRAQKVMENTLQQCSNQRVKQLLIDLSGVLIIDTMVAHQIFQLIQALKLIGVTCTLSGIRPEIAQTAIQIGINFNNLSVVSSIHQALAQRHLLQ</sequence>
<organism evidence="3 4">
    <name type="scientific">Priestia endophytica DSM 13796</name>
    <dbReference type="NCBI Taxonomy" id="1121089"/>
    <lineage>
        <taxon>Bacteria</taxon>
        <taxon>Bacillati</taxon>
        <taxon>Bacillota</taxon>
        <taxon>Bacilli</taxon>
        <taxon>Bacillales</taxon>
        <taxon>Bacillaceae</taxon>
        <taxon>Priestia</taxon>
    </lineage>
</organism>
<dbReference type="InterPro" id="IPR051932">
    <property type="entry name" value="Bact_StressResp_Reg"/>
</dbReference>
<evidence type="ECO:0000313" key="3">
    <source>
        <dbReference type="EMBL" id="SFQ80294.1"/>
    </source>
</evidence>
<proteinExistence type="predicted"/>
<comment type="caution">
    <text evidence="3">The sequence shown here is derived from an EMBL/GenBank/DDBJ whole genome shotgun (WGS) entry which is preliminary data.</text>
</comment>
<evidence type="ECO:0000256" key="1">
    <source>
        <dbReference type="ARBA" id="ARBA00022553"/>
    </source>
</evidence>
<reference evidence="3 4" key="1">
    <citation type="submission" date="2016-10" db="EMBL/GenBank/DDBJ databases">
        <authorList>
            <person name="Varghese N."/>
            <person name="Submissions S."/>
        </authorList>
    </citation>
    <scope>NUCLEOTIDE SEQUENCE [LARGE SCALE GENOMIC DNA]</scope>
    <source>
        <strain evidence="3 4">DSM 13796</strain>
    </source>
</reference>
<feature type="domain" description="STAS" evidence="2">
    <location>
        <begin position="167"/>
        <end position="278"/>
    </location>
</feature>
<dbReference type="PANTHER" id="PTHR33745">
    <property type="entry name" value="RSBT ANTAGONIST PROTEIN RSBS-RELATED"/>
    <property type="match status" value="1"/>
</dbReference>
<dbReference type="RefSeq" id="WP_061806087.1">
    <property type="nucleotide sequence ID" value="NZ_FOXX01000010.1"/>
</dbReference>
<dbReference type="PROSITE" id="PS50801">
    <property type="entry name" value="STAS"/>
    <property type="match status" value="1"/>
</dbReference>
<dbReference type="InterPro" id="IPR036513">
    <property type="entry name" value="STAS_dom_sf"/>
</dbReference>
<accession>A0A1I6BHB2</accession>
<keyword evidence="1" id="KW-0597">Phosphoprotein</keyword>
<name>A0A1I6BHB2_9BACI</name>
<evidence type="ECO:0000259" key="2">
    <source>
        <dbReference type="PROSITE" id="PS50801"/>
    </source>
</evidence>
<dbReference type="CDD" id="cd07041">
    <property type="entry name" value="STAS_RsbR_RsbS_like"/>
    <property type="match status" value="1"/>
</dbReference>
<dbReference type="InterPro" id="IPR002645">
    <property type="entry name" value="STAS_dom"/>
</dbReference>
<dbReference type="EMBL" id="FOXX01000010">
    <property type="protein sequence ID" value="SFQ80294.1"/>
    <property type="molecule type" value="Genomic_DNA"/>
</dbReference>
<dbReference type="Proteomes" id="UP000182762">
    <property type="component" value="Unassembled WGS sequence"/>
</dbReference>
<dbReference type="PANTHER" id="PTHR33745:SF3">
    <property type="entry name" value="RSBT CO-ANTAGONIST PROTEIN RSBRC"/>
    <property type="match status" value="1"/>
</dbReference>
<dbReference type="Pfam" id="PF01740">
    <property type="entry name" value="STAS"/>
    <property type="match status" value="1"/>
</dbReference>
<keyword evidence="4" id="KW-1185">Reference proteome</keyword>
<gene>
    <name evidence="3" type="ORF">SAMN02745910_03589</name>
</gene>
<dbReference type="Gene3D" id="3.30.750.24">
    <property type="entry name" value="STAS domain"/>
    <property type="match status" value="1"/>
</dbReference>
<evidence type="ECO:0000313" key="4">
    <source>
        <dbReference type="Proteomes" id="UP000182762"/>
    </source>
</evidence>
<dbReference type="SUPFAM" id="SSF52091">
    <property type="entry name" value="SpoIIaa-like"/>
    <property type="match status" value="1"/>
</dbReference>
<dbReference type="GeneID" id="93712182"/>
<protein>
    <submittedName>
        <fullName evidence="3">RsbT co-antagonist protein RsbR</fullName>
    </submittedName>
</protein>